<dbReference type="CDD" id="cd07176">
    <property type="entry name" value="terB"/>
    <property type="match status" value="1"/>
</dbReference>
<dbReference type="OrthoDB" id="8448017at2"/>
<reference evidence="2 3" key="1">
    <citation type="submission" date="2016-09" db="EMBL/GenBank/DDBJ databases">
        <title>Rhizobium sp. nov., a novel species isolated from the rice rhizosphere.</title>
        <authorList>
            <person name="Zhao J."/>
            <person name="Zhang X."/>
        </authorList>
    </citation>
    <scope>NUCLEOTIDE SEQUENCE [LARGE SCALE GENOMIC DNA]</scope>
    <source>
        <strain evidence="2 3">MH17</strain>
    </source>
</reference>
<dbReference type="AlphaFoldDB" id="A0A1Q9AE77"/>
<evidence type="ECO:0000313" key="3">
    <source>
        <dbReference type="Proteomes" id="UP000186143"/>
    </source>
</evidence>
<dbReference type="EMBL" id="MKIO01000040">
    <property type="protein sequence ID" value="OLP53258.1"/>
    <property type="molecule type" value="Genomic_DNA"/>
</dbReference>
<dbReference type="RefSeq" id="WP_075636493.1">
    <property type="nucleotide sequence ID" value="NZ_MKIO01000040.1"/>
</dbReference>
<name>A0A1Q9AE77_9HYPH</name>
<evidence type="ECO:0000313" key="2">
    <source>
        <dbReference type="EMBL" id="OLP53258.1"/>
    </source>
</evidence>
<gene>
    <name evidence="2" type="ORF">BJF92_00350</name>
</gene>
<dbReference type="SUPFAM" id="SSF158682">
    <property type="entry name" value="TerB-like"/>
    <property type="match status" value="1"/>
</dbReference>
<accession>A0A1Q9AE77</accession>
<organism evidence="2 3">
    <name type="scientific">Xaviernesmea rhizosphaerae</name>
    <dbReference type="NCBI Taxonomy" id="1672749"/>
    <lineage>
        <taxon>Bacteria</taxon>
        <taxon>Pseudomonadati</taxon>
        <taxon>Pseudomonadota</taxon>
        <taxon>Alphaproteobacteria</taxon>
        <taxon>Hyphomicrobiales</taxon>
        <taxon>Rhizobiaceae</taxon>
        <taxon>Rhizobium/Agrobacterium group</taxon>
        <taxon>Xaviernesmea</taxon>
    </lineage>
</organism>
<comment type="caution">
    <text evidence="2">The sequence shown here is derived from an EMBL/GenBank/DDBJ whole genome shotgun (WGS) entry which is preliminary data.</text>
</comment>
<feature type="domain" description="Co-chaperone DjlA N-terminal" evidence="1">
    <location>
        <begin position="9"/>
        <end position="120"/>
    </location>
</feature>
<sequence length="142" mass="15546">MPTSASPQDALVYVMVMVAAADAVMADPELRRIGHIVRSLPVFDDFTDHRLVRAARDCATLLAGPEGLDITLEVVREALPTRLHETAYALGAELAAADGRLRLEEMRLLDMLRERLGLDRLVCAALDRAAIARSRRAPSQTT</sequence>
<dbReference type="Proteomes" id="UP000186143">
    <property type="component" value="Unassembled WGS sequence"/>
</dbReference>
<proteinExistence type="predicted"/>
<evidence type="ECO:0000259" key="1">
    <source>
        <dbReference type="Pfam" id="PF05099"/>
    </source>
</evidence>
<protein>
    <submittedName>
        <fullName evidence="2">Tellurite resistance protein TerB</fullName>
    </submittedName>
</protein>
<dbReference type="Pfam" id="PF05099">
    <property type="entry name" value="TerB"/>
    <property type="match status" value="1"/>
</dbReference>
<dbReference type="InterPro" id="IPR029024">
    <property type="entry name" value="TerB-like"/>
</dbReference>
<dbReference type="STRING" id="1672749.BJF92_00350"/>
<dbReference type="Gene3D" id="1.10.3680.10">
    <property type="entry name" value="TerB-like"/>
    <property type="match status" value="1"/>
</dbReference>
<dbReference type="InterPro" id="IPR007791">
    <property type="entry name" value="DjlA_N"/>
</dbReference>